<dbReference type="PROSITE" id="PS50878">
    <property type="entry name" value="RT_POL"/>
    <property type="match status" value="1"/>
</dbReference>
<dbReference type="InterPro" id="IPR056618">
    <property type="entry name" value="Chromo_PTM"/>
</dbReference>
<dbReference type="InterPro" id="IPR036691">
    <property type="entry name" value="Endo/exonu/phosph_ase_sf"/>
</dbReference>
<dbReference type="SUPFAM" id="SSF56219">
    <property type="entry name" value="DNase I-like"/>
    <property type="match status" value="1"/>
</dbReference>
<dbReference type="PANTHER" id="PTHR46508:SF5">
    <property type="entry name" value="PHD-FINGER AND DNA BINDING DOMAIN-CONTAINING PROTEIN"/>
    <property type="match status" value="1"/>
</dbReference>
<dbReference type="Gene3D" id="3.60.10.10">
    <property type="entry name" value="Endonuclease/exonuclease/phosphatase"/>
    <property type="match status" value="1"/>
</dbReference>
<protein>
    <recommendedName>
        <fullName evidence="5">Reverse transcriptase domain-containing protein</fullName>
    </recommendedName>
</protein>
<reference evidence="6" key="1">
    <citation type="submission" date="2023-08" db="EMBL/GenBank/DDBJ databases">
        <title>A de novo genome assembly of Solanum verrucosum Schlechtendal, a Mexican diploid species geographically isolated from the other diploid A-genome species in potato relatives.</title>
        <authorList>
            <person name="Hosaka K."/>
        </authorList>
    </citation>
    <scope>NUCLEOTIDE SEQUENCE</scope>
    <source>
        <tissue evidence="6">Young leaves</tissue>
    </source>
</reference>
<keyword evidence="2" id="KW-0863">Zinc-finger</keyword>
<sequence length="1782" mass="204763">MGECHLNATGRSGGIVVMWDKRYWRGEVVSTTNQSLTIKFDGINQVLTWFLSAVYASCDTVSRRELWQELSIIKEVCSGPWISCGDFNVTRYPNERSEGHRITGDMQEFTEWINAMEFVDPPLLGGSFTWRRGDGHSSASRIDRFLYSSQWDESFTRIKQNLLPRIGSDHNPIMLDCGELNLNKSYFKFEQWWLRVDGFADKIKEWWLSFNINGTGSYILAVKLKMLKQKLKEWRMTHRNDWKRKKEEILQQLAEMEKTQELRLLSEDELLQKVHLAMEFEEVAKQEEIAWRQRSRIQWLKKGDKNTKFFHRVATAHKRFNSIDTLVVEGNSISDPEDIKGEIINFYQKLYTETEQWRPEFKLQGLETITEEERDWLQTHFEEAEVLKCIKSCASDKAPGPDGFPMCFFQSFWEVLKFDFMNAVNHFHERQEFERSLNATYVALIPKKPGATELRDFRPISLIGGVYKIFAKLLAERVKKVISKLVNKHQMAFIQGRQILDAALIASECVDSRIKGETPGIMCKLDIEKAYDHMNWDFLINILRQMGFGEKWLKWIGFCIKTVRFSILINGEPAGFFPSERGLRQGDPLSPFLFILAMEGLNSMIRVATQKKWLKGFKVGNQAGEDLQICQLLYADDTVIFCEAKAEQVCFIRIILVIFEAVSGLSVNWRKSSMFQVKDVANIQCLANILSCKMENLPTTYLGMPLGNNHKELEIWDGIVEKTEKKLATWKTQYLSLGGRITMINSVLDALPTYVMSLFPLPAKVEDRLDKLRRDFLWLGNKEGKGIHLVKWQTAQLSKKSGGLGIKNLGLQNRCLLSKWLWRFGKEGQALWKDVIVSKYGQTDSWTSNTVTSTYGVSVWRSIRNLWPKLTRNICYKVGEGTRILFWKDKWIGQNSLMEDFADLYSFCDNPGASIAEMWSQQGWNITLRRLLNDWEVDRVANLLQRLEDFPGLNTNPDAIRWKHDRDGEFSVGRMYKRDLATQPGEIAGPWKQIWKSNTPTKIKCFTWATVVFADPNYTMRDKQTLLKKIPWHFMPTHIFKHIEKETPVNMIIGLLNIKLTKNTRFLPFTLISTHSLAIKDAFMLESNLRPLALTPDWLKHVDSLAKMGSGHHIIINSSRVRHGIGKKKSRHLEPEVNPSSNAGSGLSLFWWRGGRLSRRLFNWKLLPQSLARKAARQGGCKKIPDMLYPDNSDFAKRNKCIAWRAAVETSRTVEQLALQVRDLDAHIRWDDIGNTNILAIIDKEFQKAVRSFKKATVRKKSLEGSVVKYLLDFGKRRFLPDIVVRCGTIPEEASTERKRYWLEESHMPLHLVKGFEEKRIARKSSKITVGKHRETKRIIKKPLKEKGFAYLFLKAERSEYYQCGHCNKDVLIREAVSCQYCKGFFHKRHVRKSTGVVAAEFKHTCHKCIDVNKVRKNVKRGRIEMQKSEEASKALRPLRLKIISGGTKNKQPAQSPSSKKKPVVIPLRRSARRAKFVVVQNKKIGRKKGKQTKSGRGRGRPRKQAKVDISEKKKPAEVLVKKKKPAEVAWRRKRMQLCRIYWLNGLLLSQKPKDERVTLFRSKKLLVLSGELGGAADQPKCCLCGELEYTPTSNYIACEVCGDWFHGDAFGLTAERITKLIGFKCHECRQRTPPFCAHLHASDSKGKQVMLEGTECRAADETCDVELVSSKGPLEQKSHLNDESGSCFTGDSGEKCPQGTPLDSCHVENGSLPIISSEQRETTDSCSEMDIVLPEEPGLLNDNVNPIKKEDQRVSNELLTSNDSSLLNDDAVELNPREGME</sequence>
<feature type="domain" description="Reverse transcriptase" evidence="5">
    <location>
        <begin position="426"/>
        <end position="706"/>
    </location>
</feature>
<dbReference type="InterPro" id="IPR011011">
    <property type="entry name" value="Znf_FYVE_PHD"/>
</dbReference>
<name>A0AAF0UZ05_SOLVR</name>
<dbReference type="PANTHER" id="PTHR46508">
    <property type="entry name" value="PHD FINGER FAMILY PROTEIN"/>
    <property type="match status" value="1"/>
</dbReference>
<keyword evidence="7" id="KW-1185">Reference proteome</keyword>
<proteinExistence type="predicted"/>
<dbReference type="Gene3D" id="3.30.40.10">
    <property type="entry name" value="Zinc/RING finger domain, C3HC4 (zinc finger)"/>
    <property type="match status" value="1"/>
</dbReference>
<feature type="compositionally biased region" description="Low complexity" evidence="4">
    <location>
        <begin position="1759"/>
        <end position="1770"/>
    </location>
</feature>
<dbReference type="GO" id="GO:0008270">
    <property type="term" value="F:zinc ion binding"/>
    <property type="evidence" value="ECO:0007669"/>
    <property type="project" value="UniProtKB-KW"/>
</dbReference>
<evidence type="ECO:0000256" key="1">
    <source>
        <dbReference type="ARBA" id="ARBA00022723"/>
    </source>
</evidence>
<dbReference type="SUPFAM" id="SSF57903">
    <property type="entry name" value="FYVE/PHD zinc finger"/>
    <property type="match status" value="1"/>
</dbReference>
<feature type="region of interest" description="Disordered" evidence="4">
    <location>
        <begin position="1759"/>
        <end position="1782"/>
    </location>
</feature>
<feature type="region of interest" description="Disordered" evidence="4">
    <location>
        <begin position="1483"/>
        <end position="1512"/>
    </location>
</feature>
<feature type="compositionally biased region" description="Basic residues" evidence="4">
    <location>
        <begin position="1484"/>
        <end position="1505"/>
    </location>
</feature>
<evidence type="ECO:0000256" key="2">
    <source>
        <dbReference type="ARBA" id="ARBA00022771"/>
    </source>
</evidence>
<evidence type="ECO:0000313" key="7">
    <source>
        <dbReference type="Proteomes" id="UP001234989"/>
    </source>
</evidence>
<dbReference type="Pfam" id="PF00078">
    <property type="entry name" value="RVT_1"/>
    <property type="match status" value="1"/>
</dbReference>
<evidence type="ECO:0000256" key="3">
    <source>
        <dbReference type="ARBA" id="ARBA00022833"/>
    </source>
</evidence>
<feature type="region of interest" description="Disordered" evidence="4">
    <location>
        <begin position="1446"/>
        <end position="1466"/>
    </location>
</feature>
<dbReference type="CDD" id="cd01650">
    <property type="entry name" value="RT_nLTR_like"/>
    <property type="match status" value="1"/>
</dbReference>
<gene>
    <name evidence="6" type="ORF">MTR67_049043</name>
</gene>
<dbReference type="Pfam" id="PF24294">
    <property type="entry name" value="Chromo_PTM"/>
    <property type="match status" value="1"/>
</dbReference>
<feature type="compositionally biased region" description="Low complexity" evidence="4">
    <location>
        <begin position="1449"/>
        <end position="1458"/>
    </location>
</feature>
<accession>A0AAF0UZ05</accession>
<dbReference type="SUPFAM" id="SSF56672">
    <property type="entry name" value="DNA/RNA polymerases"/>
    <property type="match status" value="1"/>
</dbReference>
<dbReference type="EMBL" id="CP133622">
    <property type="protein sequence ID" value="WMV55658.1"/>
    <property type="molecule type" value="Genomic_DNA"/>
</dbReference>
<organism evidence="6 7">
    <name type="scientific">Solanum verrucosum</name>
    <dbReference type="NCBI Taxonomy" id="315347"/>
    <lineage>
        <taxon>Eukaryota</taxon>
        <taxon>Viridiplantae</taxon>
        <taxon>Streptophyta</taxon>
        <taxon>Embryophyta</taxon>
        <taxon>Tracheophyta</taxon>
        <taxon>Spermatophyta</taxon>
        <taxon>Magnoliopsida</taxon>
        <taxon>eudicotyledons</taxon>
        <taxon>Gunneridae</taxon>
        <taxon>Pentapetalae</taxon>
        <taxon>asterids</taxon>
        <taxon>lamiids</taxon>
        <taxon>Solanales</taxon>
        <taxon>Solanaceae</taxon>
        <taxon>Solanoideae</taxon>
        <taxon>Solaneae</taxon>
        <taxon>Solanum</taxon>
    </lineage>
</organism>
<dbReference type="Proteomes" id="UP001234989">
    <property type="component" value="Chromosome 11"/>
</dbReference>
<keyword evidence="3" id="KW-0862">Zinc</keyword>
<evidence type="ECO:0000256" key="4">
    <source>
        <dbReference type="SAM" id="MobiDB-lite"/>
    </source>
</evidence>
<dbReference type="InterPro" id="IPR013083">
    <property type="entry name" value="Znf_RING/FYVE/PHD"/>
</dbReference>
<keyword evidence="1" id="KW-0479">Metal-binding</keyword>
<dbReference type="InterPro" id="IPR043502">
    <property type="entry name" value="DNA/RNA_pol_sf"/>
</dbReference>
<dbReference type="InterPro" id="IPR000477">
    <property type="entry name" value="RT_dom"/>
</dbReference>
<evidence type="ECO:0000259" key="5">
    <source>
        <dbReference type="PROSITE" id="PS50878"/>
    </source>
</evidence>
<evidence type="ECO:0000313" key="6">
    <source>
        <dbReference type="EMBL" id="WMV55658.1"/>
    </source>
</evidence>